<evidence type="ECO:0000256" key="1">
    <source>
        <dbReference type="ARBA" id="ARBA00007198"/>
    </source>
</evidence>
<comment type="caution">
    <text evidence="3">The sequence shown here is derived from an EMBL/GenBank/DDBJ whole genome shotgun (WGS) entry which is preliminary data.</text>
</comment>
<dbReference type="InterPro" id="IPR006660">
    <property type="entry name" value="Arsenate_reductase-like"/>
</dbReference>
<dbReference type="Proteomes" id="UP001580928">
    <property type="component" value="Unassembled WGS sequence"/>
</dbReference>
<gene>
    <name evidence="3" type="ORF">WKR92_09355</name>
</gene>
<dbReference type="InterPro" id="IPR006504">
    <property type="entry name" value="Tscrpt_reg_Spx/MgsR"/>
</dbReference>
<keyword evidence="4" id="KW-1185">Reference proteome</keyword>
<dbReference type="Gene3D" id="3.40.30.10">
    <property type="entry name" value="Glutaredoxin"/>
    <property type="match status" value="1"/>
</dbReference>
<reference evidence="3 4" key="1">
    <citation type="submission" date="2024-04" db="EMBL/GenBank/DDBJ databases">
        <title>Albibacterium profundi sp. nov., isolated from sediment of the Challenger Deep of Mariana Trench.</title>
        <authorList>
            <person name="Wang Y."/>
        </authorList>
    </citation>
    <scope>NUCLEOTIDE SEQUENCE [LARGE SCALE GENOMIC DNA]</scope>
    <source>
        <strain evidence="3 4">RHL897</strain>
    </source>
</reference>
<dbReference type="RefSeq" id="WP_375557565.1">
    <property type="nucleotide sequence ID" value="NZ_JBBVGT010000002.1"/>
</dbReference>
<dbReference type="InterPro" id="IPR036249">
    <property type="entry name" value="Thioredoxin-like_sf"/>
</dbReference>
<dbReference type="PROSITE" id="PS51353">
    <property type="entry name" value="ARSC"/>
    <property type="match status" value="1"/>
</dbReference>
<dbReference type="PANTHER" id="PTHR30041:SF8">
    <property type="entry name" value="PROTEIN YFFB"/>
    <property type="match status" value="1"/>
</dbReference>
<evidence type="ECO:0000313" key="4">
    <source>
        <dbReference type="Proteomes" id="UP001580928"/>
    </source>
</evidence>
<name>A0ABV5CER4_9SPHI</name>
<dbReference type="PANTHER" id="PTHR30041">
    <property type="entry name" value="ARSENATE REDUCTASE"/>
    <property type="match status" value="1"/>
</dbReference>
<organism evidence="3 4">
    <name type="scientific">Albibacterium profundi</name>
    <dbReference type="NCBI Taxonomy" id="3134906"/>
    <lineage>
        <taxon>Bacteria</taxon>
        <taxon>Pseudomonadati</taxon>
        <taxon>Bacteroidota</taxon>
        <taxon>Sphingobacteriia</taxon>
        <taxon>Sphingobacteriales</taxon>
        <taxon>Sphingobacteriaceae</taxon>
        <taxon>Albibacterium</taxon>
    </lineage>
</organism>
<dbReference type="SUPFAM" id="SSF52833">
    <property type="entry name" value="Thioredoxin-like"/>
    <property type="match status" value="1"/>
</dbReference>
<evidence type="ECO:0000256" key="2">
    <source>
        <dbReference type="PROSITE-ProRule" id="PRU01282"/>
    </source>
</evidence>
<dbReference type="Pfam" id="PF03960">
    <property type="entry name" value="ArsC"/>
    <property type="match status" value="1"/>
</dbReference>
<comment type="similarity">
    <text evidence="1 2">Belongs to the ArsC family.</text>
</comment>
<accession>A0ABV5CER4</accession>
<sequence>MLKVYGIKNCNTVKKALNWLEENGQEYEFHDYKKSGISKEKIKEWQASVGWEPLINKRGTTWRRLEKGVQDEIDGPETASKLMQENTSLIKRPIIEGKGPIILGFDSSEYEENLL</sequence>
<proteinExistence type="inferred from homology"/>
<dbReference type="EMBL" id="JBBVGT010000002">
    <property type="protein sequence ID" value="MFB5946037.1"/>
    <property type="molecule type" value="Genomic_DNA"/>
</dbReference>
<dbReference type="NCBIfam" id="NF008107">
    <property type="entry name" value="PRK10853.1"/>
    <property type="match status" value="1"/>
</dbReference>
<evidence type="ECO:0000313" key="3">
    <source>
        <dbReference type="EMBL" id="MFB5946037.1"/>
    </source>
</evidence>
<dbReference type="NCBIfam" id="TIGR01617">
    <property type="entry name" value="arsC_related"/>
    <property type="match status" value="1"/>
</dbReference>
<protein>
    <submittedName>
        <fullName evidence="3">ArsC family reductase</fullName>
    </submittedName>
</protein>